<keyword evidence="6" id="KW-1185">Reference proteome</keyword>
<keyword evidence="2" id="KW-0808">Transferase</keyword>
<evidence type="ECO:0000256" key="4">
    <source>
        <dbReference type="ARBA" id="ARBA00023315"/>
    </source>
</evidence>
<dbReference type="PANTHER" id="PTHR23416:SF23">
    <property type="entry name" value="ACETYLTRANSFERASE C18B11.09C-RELATED"/>
    <property type="match status" value="1"/>
</dbReference>
<reference evidence="5" key="1">
    <citation type="submission" date="2021-05" db="EMBL/GenBank/DDBJ databases">
        <title>Molecular characterization for Shewanella algae harboring chromosomal blaOXA-55-like strains isolated from clinical and environment sample.</title>
        <authorList>
            <person name="Ohama Y."/>
            <person name="Aoki K."/>
            <person name="Harada S."/>
            <person name="Moriya K."/>
            <person name="Ishii Y."/>
            <person name="Tateda K."/>
        </authorList>
    </citation>
    <scope>NUCLEOTIDE SEQUENCE</scope>
    <source>
        <strain evidence="5">JCM 11563</strain>
    </source>
</reference>
<sequence length="196" mass="20913">MNQSPSKEHAAKSSLETKAQQIDEYAKMLSGTPYQCLDPALNQFWHQQQVRNQQMNINGLIDYELLPNVAKSAVIVQPFNVSYGINIKLSDKAFINANCTLHDNAMISIGSQTMLGPNVQIYTASHPLDATERCAGIEIAKAVTIGNRAWIGGGAIILPGVTIGDEAVIGAGSVVTKDVAAKQVVAGNPAKVIKTL</sequence>
<evidence type="ECO:0000256" key="2">
    <source>
        <dbReference type="ARBA" id="ARBA00022679"/>
    </source>
</evidence>
<dbReference type="CDD" id="cd03357">
    <property type="entry name" value="LbH_MAT_GAT"/>
    <property type="match status" value="1"/>
</dbReference>
<protein>
    <submittedName>
        <fullName evidence="5">Maltose O-acetyltransferase</fullName>
    </submittedName>
</protein>
<dbReference type="EMBL" id="BPEY01000069">
    <property type="protein sequence ID" value="GIU49425.1"/>
    <property type="molecule type" value="Genomic_DNA"/>
</dbReference>
<keyword evidence="3" id="KW-0677">Repeat</keyword>
<proteinExistence type="inferred from homology"/>
<comment type="similarity">
    <text evidence="1">Belongs to the transferase hexapeptide repeat family.</text>
</comment>
<evidence type="ECO:0000313" key="5">
    <source>
        <dbReference type="EMBL" id="GIU49425.1"/>
    </source>
</evidence>
<name>A0ABQ4PNU8_9GAMM</name>
<evidence type="ECO:0000256" key="1">
    <source>
        <dbReference type="ARBA" id="ARBA00007274"/>
    </source>
</evidence>
<comment type="caution">
    <text evidence="5">The sequence shown here is derived from an EMBL/GenBank/DDBJ whole genome shotgun (WGS) entry which is preliminary data.</text>
</comment>
<accession>A0ABQ4PNU8</accession>
<dbReference type="PROSITE" id="PS00101">
    <property type="entry name" value="HEXAPEP_TRANSFERASES"/>
    <property type="match status" value="1"/>
</dbReference>
<keyword evidence="4" id="KW-0012">Acyltransferase</keyword>
<dbReference type="InterPro" id="IPR011004">
    <property type="entry name" value="Trimer_LpxA-like_sf"/>
</dbReference>
<evidence type="ECO:0000256" key="3">
    <source>
        <dbReference type="ARBA" id="ARBA00022737"/>
    </source>
</evidence>
<evidence type="ECO:0000313" key="6">
    <source>
        <dbReference type="Proteomes" id="UP000887104"/>
    </source>
</evidence>
<dbReference type="InterPro" id="IPR001451">
    <property type="entry name" value="Hexapep"/>
</dbReference>
<dbReference type="Proteomes" id="UP000887104">
    <property type="component" value="Unassembled WGS sequence"/>
</dbReference>
<organism evidence="5 6">
    <name type="scientific">Shewanella sairae</name>
    <dbReference type="NCBI Taxonomy" id="190310"/>
    <lineage>
        <taxon>Bacteria</taxon>
        <taxon>Pseudomonadati</taxon>
        <taxon>Pseudomonadota</taxon>
        <taxon>Gammaproteobacteria</taxon>
        <taxon>Alteromonadales</taxon>
        <taxon>Shewanellaceae</taxon>
        <taxon>Shewanella</taxon>
    </lineage>
</organism>
<dbReference type="Pfam" id="PF00132">
    <property type="entry name" value="Hexapep"/>
    <property type="match status" value="1"/>
</dbReference>
<dbReference type="SUPFAM" id="SSF51161">
    <property type="entry name" value="Trimeric LpxA-like enzymes"/>
    <property type="match status" value="1"/>
</dbReference>
<dbReference type="Gene3D" id="2.160.10.10">
    <property type="entry name" value="Hexapeptide repeat proteins"/>
    <property type="match status" value="1"/>
</dbReference>
<gene>
    <name evidence="5" type="ORF">TUM4438_33030</name>
</gene>
<dbReference type="InterPro" id="IPR018357">
    <property type="entry name" value="Hexapep_transf_CS"/>
</dbReference>
<dbReference type="InterPro" id="IPR051159">
    <property type="entry name" value="Hexapeptide_acetyltransf"/>
</dbReference>
<dbReference type="PANTHER" id="PTHR23416">
    <property type="entry name" value="SIALIC ACID SYNTHASE-RELATED"/>
    <property type="match status" value="1"/>
</dbReference>